<keyword evidence="6" id="KW-1185">Reference proteome</keyword>
<proteinExistence type="inferred from homology"/>
<dbReference type="InterPro" id="IPR030386">
    <property type="entry name" value="G_GB1_RHD3_dom"/>
</dbReference>
<keyword evidence="1" id="KW-0547">Nucleotide-binding</keyword>
<dbReference type="InterPro" id="IPR015894">
    <property type="entry name" value="Guanylate-bd_N"/>
</dbReference>
<dbReference type="AlphaFoldDB" id="A0A9Q1IE37"/>
<evidence type="ECO:0000256" key="1">
    <source>
        <dbReference type="ARBA" id="ARBA00022741"/>
    </source>
</evidence>
<keyword evidence="2" id="KW-0342">GTP-binding</keyword>
<evidence type="ECO:0000313" key="5">
    <source>
        <dbReference type="EMBL" id="KAJ8336256.1"/>
    </source>
</evidence>
<dbReference type="OrthoDB" id="2135133at2759"/>
<evidence type="ECO:0000259" key="4">
    <source>
        <dbReference type="PROSITE" id="PS51715"/>
    </source>
</evidence>
<dbReference type="Gene3D" id="3.40.50.300">
    <property type="entry name" value="P-loop containing nucleotide triphosphate hydrolases"/>
    <property type="match status" value="1"/>
</dbReference>
<reference evidence="5" key="1">
    <citation type="journal article" date="2023" name="Science">
        <title>Genome structures resolve the early diversification of teleost fishes.</title>
        <authorList>
            <person name="Parey E."/>
            <person name="Louis A."/>
            <person name="Montfort J."/>
            <person name="Bouchez O."/>
            <person name="Roques C."/>
            <person name="Iampietro C."/>
            <person name="Lluch J."/>
            <person name="Castinel A."/>
            <person name="Donnadieu C."/>
            <person name="Desvignes T."/>
            <person name="Floi Bucao C."/>
            <person name="Jouanno E."/>
            <person name="Wen M."/>
            <person name="Mejri S."/>
            <person name="Dirks R."/>
            <person name="Jansen H."/>
            <person name="Henkel C."/>
            <person name="Chen W.J."/>
            <person name="Zahm M."/>
            <person name="Cabau C."/>
            <person name="Klopp C."/>
            <person name="Thompson A.W."/>
            <person name="Robinson-Rechavi M."/>
            <person name="Braasch I."/>
            <person name="Lecointre G."/>
            <person name="Bobe J."/>
            <person name="Postlethwait J.H."/>
            <person name="Berthelot C."/>
            <person name="Roest Crollius H."/>
            <person name="Guiguen Y."/>
        </authorList>
    </citation>
    <scope>NUCLEOTIDE SEQUENCE</scope>
    <source>
        <strain evidence="5">WJC10195</strain>
    </source>
</reference>
<dbReference type="PROSITE" id="PS51715">
    <property type="entry name" value="G_GB1_RHD3"/>
    <property type="match status" value="1"/>
</dbReference>
<protein>
    <recommendedName>
        <fullName evidence="4">GB1/RHD3-type G domain-containing protein</fullName>
    </recommendedName>
</protein>
<dbReference type="Proteomes" id="UP001152622">
    <property type="component" value="Chromosome 20"/>
</dbReference>
<dbReference type="GO" id="GO:0003924">
    <property type="term" value="F:GTPase activity"/>
    <property type="evidence" value="ECO:0007669"/>
    <property type="project" value="InterPro"/>
</dbReference>
<comment type="caution">
    <text evidence="5">The sequence shown here is derived from an EMBL/GenBank/DDBJ whole genome shotgun (WGS) entry which is preliminary data.</text>
</comment>
<comment type="similarity">
    <text evidence="3">Belongs to the TRAFAC class dynamin-like GTPase superfamily. GB1/RHD3 GTPase family.</text>
</comment>
<organism evidence="5 6">
    <name type="scientific">Synaphobranchus kaupii</name>
    <name type="common">Kaup's arrowtooth eel</name>
    <dbReference type="NCBI Taxonomy" id="118154"/>
    <lineage>
        <taxon>Eukaryota</taxon>
        <taxon>Metazoa</taxon>
        <taxon>Chordata</taxon>
        <taxon>Craniata</taxon>
        <taxon>Vertebrata</taxon>
        <taxon>Euteleostomi</taxon>
        <taxon>Actinopterygii</taxon>
        <taxon>Neopterygii</taxon>
        <taxon>Teleostei</taxon>
        <taxon>Anguilliformes</taxon>
        <taxon>Synaphobranchidae</taxon>
        <taxon>Synaphobranchus</taxon>
    </lineage>
</organism>
<dbReference type="PANTHER" id="PTHR10751">
    <property type="entry name" value="GUANYLATE BINDING PROTEIN"/>
    <property type="match status" value="1"/>
</dbReference>
<dbReference type="SUPFAM" id="SSF52540">
    <property type="entry name" value="P-loop containing nucleoside triphosphate hydrolases"/>
    <property type="match status" value="1"/>
</dbReference>
<dbReference type="EMBL" id="JAINUF010000020">
    <property type="protein sequence ID" value="KAJ8336256.1"/>
    <property type="molecule type" value="Genomic_DNA"/>
</dbReference>
<accession>A0A9Q1IE37</accession>
<gene>
    <name evidence="5" type="ORF">SKAU_G00395990</name>
</gene>
<evidence type="ECO:0000313" key="6">
    <source>
        <dbReference type="Proteomes" id="UP001152622"/>
    </source>
</evidence>
<evidence type="ECO:0000256" key="2">
    <source>
        <dbReference type="ARBA" id="ARBA00023134"/>
    </source>
</evidence>
<sequence length="174" mass="19521">MGEPQGLFVVMEKPVCLISSTTTSDLQVEKKALDILKSIRQPVVVVAIVGMYRTGKSYLMNRLAGKQTGFSLGSTIQSETKGIWMWCRPHPRRDDQTLVLLDSEGLGDVRKEDETHDTWIFSLAILLSSTFVYNSMGTINNESVMSMHYVTELTEHIKVKSSKEEGEEMSPTVF</sequence>
<feature type="domain" description="GB1/RHD3-type G" evidence="4">
    <location>
        <begin position="40"/>
        <end position="174"/>
    </location>
</feature>
<dbReference type="InterPro" id="IPR027417">
    <property type="entry name" value="P-loop_NTPase"/>
</dbReference>
<evidence type="ECO:0000256" key="3">
    <source>
        <dbReference type="PROSITE-ProRule" id="PRU01052"/>
    </source>
</evidence>
<dbReference type="GO" id="GO:0005525">
    <property type="term" value="F:GTP binding"/>
    <property type="evidence" value="ECO:0007669"/>
    <property type="project" value="UniProtKB-KW"/>
</dbReference>
<name>A0A9Q1IE37_SYNKA</name>
<dbReference type="Pfam" id="PF02263">
    <property type="entry name" value="GBP"/>
    <property type="match status" value="1"/>
</dbReference>